<comment type="caution">
    <text evidence="6">The sequence shown here is derived from an EMBL/GenBank/DDBJ whole genome shotgun (WGS) entry which is preliminary data.</text>
</comment>
<dbReference type="InterPro" id="IPR023873">
    <property type="entry name" value="FeFe-hyd_GTPase_HydF"/>
</dbReference>
<evidence type="ECO:0000313" key="7">
    <source>
        <dbReference type="Proteomes" id="UP001299546"/>
    </source>
</evidence>
<dbReference type="InterPro" id="IPR027417">
    <property type="entry name" value="P-loop_NTPase"/>
</dbReference>
<dbReference type="CDD" id="cd00880">
    <property type="entry name" value="Era_like"/>
    <property type="match status" value="1"/>
</dbReference>
<dbReference type="NCBIfam" id="TIGR03918">
    <property type="entry name" value="GTP_HydF"/>
    <property type="match status" value="1"/>
</dbReference>
<dbReference type="PANTHER" id="PTHR42714:SF6">
    <property type="entry name" value="TRANSLATION INITIATION FACTOR IF-2"/>
    <property type="match status" value="1"/>
</dbReference>
<dbReference type="Gene3D" id="3.40.50.11420">
    <property type="match status" value="1"/>
</dbReference>
<feature type="domain" description="Hydrogen maturase F tetramerization" evidence="5">
    <location>
        <begin position="290"/>
        <end position="406"/>
    </location>
</feature>
<evidence type="ECO:0000259" key="3">
    <source>
        <dbReference type="Pfam" id="PF01926"/>
    </source>
</evidence>
<keyword evidence="1" id="KW-0547">Nucleotide-binding</keyword>
<evidence type="ECO:0000256" key="2">
    <source>
        <dbReference type="ARBA" id="ARBA00023134"/>
    </source>
</evidence>
<dbReference type="PANTHER" id="PTHR42714">
    <property type="entry name" value="TRNA MODIFICATION GTPASE GTPBP3"/>
    <property type="match status" value="1"/>
</dbReference>
<dbReference type="Proteomes" id="UP001299546">
    <property type="component" value="Unassembled WGS sequence"/>
</dbReference>
<dbReference type="PRINTS" id="PR00326">
    <property type="entry name" value="GTP1OBG"/>
</dbReference>
<evidence type="ECO:0000256" key="1">
    <source>
        <dbReference type="ARBA" id="ARBA00022741"/>
    </source>
</evidence>
<dbReference type="InterPro" id="IPR041606">
    <property type="entry name" value="HydF_dimer"/>
</dbReference>
<organism evidence="6 7">
    <name type="scientific">Bariatricus massiliensis</name>
    <dbReference type="NCBI Taxonomy" id="1745713"/>
    <lineage>
        <taxon>Bacteria</taxon>
        <taxon>Bacillati</taxon>
        <taxon>Bacillota</taxon>
        <taxon>Clostridia</taxon>
        <taxon>Lachnospirales</taxon>
        <taxon>Lachnospiraceae</taxon>
        <taxon>Bariatricus</taxon>
    </lineage>
</organism>
<dbReference type="Gene3D" id="3.40.50.300">
    <property type="entry name" value="P-loop containing nucleotide triphosphate hydrolases"/>
    <property type="match status" value="1"/>
</dbReference>
<name>A0ABS8DI87_9FIRM</name>
<dbReference type="Pfam" id="PF01926">
    <property type="entry name" value="MMR_HSR1"/>
    <property type="match status" value="1"/>
</dbReference>
<proteinExistence type="predicted"/>
<dbReference type="InterPro" id="IPR006073">
    <property type="entry name" value="GTP-bd"/>
</dbReference>
<protein>
    <submittedName>
        <fullName evidence="6">[FeFe] hydrogenase H-cluster maturation GTPase HydF</fullName>
    </submittedName>
</protein>
<feature type="domain" description="G" evidence="3">
    <location>
        <begin position="13"/>
        <end position="128"/>
    </location>
</feature>
<dbReference type="SUPFAM" id="SSF52540">
    <property type="entry name" value="P-loop containing nucleoside triphosphate hydrolases"/>
    <property type="match status" value="1"/>
</dbReference>
<evidence type="ECO:0000259" key="5">
    <source>
        <dbReference type="Pfam" id="PF18133"/>
    </source>
</evidence>
<dbReference type="RefSeq" id="WP_066730895.1">
    <property type="nucleotide sequence ID" value="NZ_JAJCIQ010000004.1"/>
</dbReference>
<dbReference type="EMBL" id="JAJCIS010000008">
    <property type="protein sequence ID" value="MCB7388107.1"/>
    <property type="molecule type" value="Genomic_DNA"/>
</dbReference>
<dbReference type="InterPro" id="IPR040644">
    <property type="entry name" value="HydF_tetramer"/>
</dbReference>
<dbReference type="Pfam" id="PF18133">
    <property type="entry name" value="HydF_tetramer"/>
    <property type="match status" value="1"/>
</dbReference>
<dbReference type="Pfam" id="PF18128">
    <property type="entry name" value="HydF_dimer"/>
    <property type="match status" value="1"/>
</dbReference>
<sequence length="409" mass="44601">MSLNNTPSSERIHIGIFGRRNAGKSSIINALTGQDLAIVSDVLGTTTDPVPKAMELLPLGPVVMIDTPGLDDNGELGSQRVRKAYQILNKTDIAVLVIDASLGMTDEDLDIMDKIQKKGIPWVVVKNKVDLCGFQTRPAKCDNERTENTFLLGETNSIEVSTVTGQNIHELKELIARQVPETDCQKRIVGDLLSPLDFVILVIPIDSAAPKGRLILPQQQTIRDILESGAAAIAVKDTELKETLASLGKAPRLIITDSQSFAKVSADIPEGIPLTSFSILFARYKGSLATAVNGAYALDKLKDGDHILICEGCTHHRQCEDIGTVKLPRWIDRHTGKKLTYSFTSGTEFPLDLSPYTLIIHCGGCTLNEREMQFRLRCAEDQGVPMTNYGTAIAHMNGILSRSLEPFGL</sequence>
<keyword evidence="7" id="KW-1185">Reference proteome</keyword>
<feature type="domain" description="Hydrogen maturase F dimerization" evidence="4">
    <location>
        <begin position="188"/>
        <end position="286"/>
    </location>
</feature>
<accession>A0ABS8DI87</accession>
<reference evidence="6 7" key="1">
    <citation type="submission" date="2021-10" db="EMBL/GenBank/DDBJ databases">
        <title>Collection of gut derived symbiotic bacterial strains cultured from healthy donors.</title>
        <authorList>
            <person name="Lin H."/>
            <person name="Littmann E."/>
            <person name="Kohout C."/>
            <person name="Pamer E.G."/>
        </authorList>
    </citation>
    <scope>NUCLEOTIDE SEQUENCE [LARGE SCALE GENOMIC DNA]</scope>
    <source>
        <strain evidence="6 7">DFI.1.165</strain>
    </source>
</reference>
<evidence type="ECO:0000259" key="4">
    <source>
        <dbReference type="Pfam" id="PF18128"/>
    </source>
</evidence>
<dbReference type="Gene3D" id="3.40.50.11410">
    <property type="match status" value="1"/>
</dbReference>
<dbReference type="NCBIfam" id="TIGR00231">
    <property type="entry name" value="small_GTP"/>
    <property type="match status" value="1"/>
</dbReference>
<dbReference type="InterPro" id="IPR005225">
    <property type="entry name" value="Small_GTP-bd"/>
</dbReference>
<gene>
    <name evidence="6" type="primary">hydF</name>
    <name evidence="6" type="ORF">LIZ65_12500</name>
</gene>
<evidence type="ECO:0000313" key="6">
    <source>
        <dbReference type="EMBL" id="MCB7388107.1"/>
    </source>
</evidence>
<keyword evidence="2" id="KW-0342">GTP-binding</keyword>